<organism evidence="2 3">
    <name type="scientific">Streptomyces pini</name>
    <dbReference type="NCBI Taxonomy" id="1520580"/>
    <lineage>
        <taxon>Bacteria</taxon>
        <taxon>Bacillati</taxon>
        <taxon>Actinomycetota</taxon>
        <taxon>Actinomycetes</taxon>
        <taxon>Kitasatosporales</taxon>
        <taxon>Streptomycetaceae</taxon>
        <taxon>Streptomyces</taxon>
    </lineage>
</organism>
<sequence>MVRKRAWVTAFLMLAAASLLLSQATEGYAALWWAVSIAFLAVAFVIAVRANSRT</sequence>
<evidence type="ECO:0000256" key="1">
    <source>
        <dbReference type="SAM" id="Phobius"/>
    </source>
</evidence>
<feature type="transmembrane region" description="Helical" evidence="1">
    <location>
        <begin position="32"/>
        <end position="50"/>
    </location>
</feature>
<name>A0A1I3UG47_9ACTN</name>
<evidence type="ECO:0000313" key="2">
    <source>
        <dbReference type="EMBL" id="SFJ82454.1"/>
    </source>
</evidence>
<gene>
    <name evidence="2" type="ORF">SAMN05192584_101502</name>
</gene>
<dbReference type="EMBL" id="FOSG01000001">
    <property type="protein sequence ID" value="SFJ82454.1"/>
    <property type="molecule type" value="Genomic_DNA"/>
</dbReference>
<keyword evidence="1" id="KW-1133">Transmembrane helix</keyword>
<keyword evidence="1" id="KW-0812">Transmembrane</keyword>
<reference evidence="3" key="1">
    <citation type="submission" date="2016-10" db="EMBL/GenBank/DDBJ databases">
        <authorList>
            <person name="Varghese N."/>
            <person name="Submissions S."/>
        </authorList>
    </citation>
    <scope>NUCLEOTIDE SEQUENCE [LARGE SCALE GENOMIC DNA]</scope>
    <source>
        <strain evidence="3">PL19</strain>
    </source>
</reference>
<keyword evidence="1" id="KW-0472">Membrane</keyword>
<dbReference type="AlphaFoldDB" id="A0A1I3UG47"/>
<evidence type="ECO:0000313" key="3">
    <source>
        <dbReference type="Proteomes" id="UP000198928"/>
    </source>
</evidence>
<proteinExistence type="predicted"/>
<accession>A0A1I3UG47</accession>
<protein>
    <submittedName>
        <fullName evidence="2">Uncharacterized protein</fullName>
    </submittedName>
</protein>
<keyword evidence="3" id="KW-1185">Reference proteome</keyword>
<dbReference type="Proteomes" id="UP000198928">
    <property type="component" value="Unassembled WGS sequence"/>
</dbReference>